<evidence type="ECO:0008006" key="4">
    <source>
        <dbReference type="Google" id="ProtNLM"/>
    </source>
</evidence>
<reference evidence="1" key="1">
    <citation type="submission" date="2022-10" db="EMBL/GenBank/DDBJ databases">
        <authorList>
            <person name="Chen Y."/>
            <person name="Dougan E. K."/>
            <person name="Chan C."/>
            <person name="Rhodes N."/>
            <person name="Thang M."/>
        </authorList>
    </citation>
    <scope>NUCLEOTIDE SEQUENCE</scope>
</reference>
<protein>
    <recommendedName>
        <fullName evidence="4">TIR domain-containing protein</fullName>
    </recommendedName>
</protein>
<gene>
    <name evidence="1" type="ORF">C1SCF055_LOCUS10974</name>
</gene>
<dbReference type="OrthoDB" id="10616340at2759"/>
<keyword evidence="3" id="KW-1185">Reference proteome</keyword>
<sequence>MPIDVTTSERGRAAWKRKIQELADRGIQLGQLLEFYDLLGRGSVMPGFHPLRSTTNDVVRQAIIPLSAPRQMSGHGQAYASKLGHHGQPASRMVTHNWNNIFSHLVASVLADAFDVPSYAPFLLHLGERLPALRDELRRRGQMEVSYWICAFTVNQHASICGGFGPAPKGQEFLEWDRKRYDSVTGELYPLCRCATPKFFNADWDLTELNKFDPMMAKMSSRYPDMRQVIAVDEDLDIFTRAWCIAEIHMAYKLQIAQSVKLHDLDMVVETSSFDDIKIQFCKASRKEDVDEILSKIDDQERFNQEVKTLFSDPEDGILANPFAHKARELAGRSIELDNLLQFYSSLGKTMMPHYHARLSTTNDVVRQAIIPGSVIHNPGDAEPASFQVLPLLNKMVGALISVEPSAEGKRLFGAAYSTMLKPWGGNLACCYVSDDWCMPFAMLIARIAAHALNLSTFNRVFELLCEREGVHEVVLEVMSHKAGSRAYWFDPFCINHHTGTCSRNLHYEDCVTGEKHPACVCGNRKVFIARQDVAPGPGVADLCEMNKTEEVLRILHAKVPSFRCIFVVDSDYLSRAWCIQEIVFSRQIGIAVEGMVKDYNGERLQWVEFDLGTLVGIHPEDVRYVQSRVLDHREFNAFVHHLCAKAFFSARKEASQFEPGLWQSFLQRLVCRRPPPAEPTPRDSR</sequence>
<evidence type="ECO:0000313" key="3">
    <source>
        <dbReference type="Proteomes" id="UP001152797"/>
    </source>
</evidence>
<evidence type="ECO:0000313" key="2">
    <source>
        <dbReference type="EMBL" id="CAL1136731.1"/>
    </source>
</evidence>
<evidence type="ECO:0000313" key="1">
    <source>
        <dbReference type="EMBL" id="CAI3983356.1"/>
    </source>
</evidence>
<comment type="caution">
    <text evidence="1">The sequence shown here is derived from an EMBL/GenBank/DDBJ whole genome shotgun (WGS) entry which is preliminary data.</text>
</comment>
<dbReference type="AlphaFoldDB" id="A0A9P1C1K5"/>
<dbReference type="EMBL" id="CAMXCT030000796">
    <property type="protein sequence ID" value="CAL4770668.1"/>
    <property type="molecule type" value="Genomic_DNA"/>
</dbReference>
<dbReference type="EMBL" id="CAMXCT010000796">
    <property type="protein sequence ID" value="CAI3983356.1"/>
    <property type="molecule type" value="Genomic_DNA"/>
</dbReference>
<proteinExistence type="predicted"/>
<accession>A0A9P1C1K5</accession>
<reference evidence="2" key="2">
    <citation type="submission" date="2024-04" db="EMBL/GenBank/DDBJ databases">
        <authorList>
            <person name="Chen Y."/>
            <person name="Shah S."/>
            <person name="Dougan E. K."/>
            <person name="Thang M."/>
            <person name="Chan C."/>
        </authorList>
    </citation>
    <scope>NUCLEOTIDE SEQUENCE [LARGE SCALE GENOMIC DNA]</scope>
</reference>
<organism evidence="1">
    <name type="scientific">Cladocopium goreaui</name>
    <dbReference type="NCBI Taxonomy" id="2562237"/>
    <lineage>
        <taxon>Eukaryota</taxon>
        <taxon>Sar</taxon>
        <taxon>Alveolata</taxon>
        <taxon>Dinophyceae</taxon>
        <taxon>Suessiales</taxon>
        <taxon>Symbiodiniaceae</taxon>
        <taxon>Cladocopium</taxon>
    </lineage>
</organism>
<dbReference type="EMBL" id="CAMXCT020000796">
    <property type="protein sequence ID" value="CAL1136731.1"/>
    <property type="molecule type" value="Genomic_DNA"/>
</dbReference>
<dbReference type="Proteomes" id="UP001152797">
    <property type="component" value="Unassembled WGS sequence"/>
</dbReference>
<name>A0A9P1C1K5_9DINO</name>